<organism evidence="2 3">
    <name type="scientific">Kipferlia bialata</name>
    <dbReference type="NCBI Taxonomy" id="797122"/>
    <lineage>
        <taxon>Eukaryota</taxon>
        <taxon>Metamonada</taxon>
        <taxon>Carpediemonas-like organisms</taxon>
        <taxon>Kipferlia</taxon>
    </lineage>
</organism>
<feature type="compositionally biased region" description="Basic residues" evidence="1">
    <location>
        <begin position="524"/>
        <end position="549"/>
    </location>
</feature>
<gene>
    <name evidence="2" type="ORF">KIPB_000403</name>
</gene>
<name>A0A391NRJ8_9EUKA</name>
<keyword evidence="3" id="KW-1185">Reference proteome</keyword>
<protein>
    <submittedName>
        <fullName evidence="2">Uncharacterized protein</fullName>
    </submittedName>
</protein>
<evidence type="ECO:0000313" key="2">
    <source>
        <dbReference type="EMBL" id="GCA61988.1"/>
    </source>
</evidence>
<dbReference type="EMBL" id="BDIP01000046">
    <property type="protein sequence ID" value="GCA61988.1"/>
    <property type="molecule type" value="Genomic_DNA"/>
</dbReference>
<feature type="region of interest" description="Disordered" evidence="1">
    <location>
        <begin position="474"/>
        <end position="549"/>
    </location>
</feature>
<reference evidence="2 3" key="1">
    <citation type="journal article" date="2018" name="PLoS ONE">
        <title>The draft genome of Kipferlia bialata reveals reductive genome evolution in fornicate parasites.</title>
        <authorList>
            <person name="Tanifuji G."/>
            <person name="Takabayashi S."/>
            <person name="Kume K."/>
            <person name="Takagi M."/>
            <person name="Nakayama T."/>
            <person name="Kamikawa R."/>
            <person name="Inagaki Y."/>
            <person name="Hashimoto T."/>
        </authorList>
    </citation>
    <scope>NUCLEOTIDE SEQUENCE [LARGE SCALE GENOMIC DNA]</scope>
    <source>
        <strain evidence="2">NY0173</strain>
    </source>
</reference>
<comment type="caution">
    <text evidence="2">The sequence shown here is derived from an EMBL/GenBank/DDBJ whole genome shotgun (WGS) entry which is preliminary data.</text>
</comment>
<accession>A0A391NRJ8</accession>
<dbReference type="Proteomes" id="UP000265618">
    <property type="component" value="Unassembled WGS sequence"/>
</dbReference>
<evidence type="ECO:0000256" key="1">
    <source>
        <dbReference type="SAM" id="MobiDB-lite"/>
    </source>
</evidence>
<evidence type="ECO:0000313" key="3">
    <source>
        <dbReference type="Proteomes" id="UP000265618"/>
    </source>
</evidence>
<dbReference type="AlphaFoldDB" id="A0A391NRJ8"/>
<proteinExistence type="predicted"/>
<sequence>MVVKTSKLYSKALSLGRGQKYQAVIELLSPKLEAGQVSSEVVIDNEEKYPRLLFLSLAHALWATKQYTTSEQTLALAGATEPGMPGHEAACLLRHQLLLSQGLDMPQDVQASALSILTQKGGSAPPELAVNVAGGFALCDQAVPAGYAALPAVKEAVDYWELQCNLGAAYALSGDAQQAAKCATRGASLLRAEEGGDFDAAGPDHTRFMVLRHAVTQERHASLDVVTRAALAGQAPCTHDTSLSTLGAVREAEMGEAQALVPRFGEGGERLSPAEVHVSKPLRLGAECMRACMLVRAGNPQGDSDCMALLGSPLLSSLPTHSLLALLRHALGAAATGLNNPKRLSPNVLARAASLAGISPASRHWGRFCNLQADPLFLVDFSACVSATSPLGLLSDQDRAALLLPIGQHLAATNKPRAGARLLQLCMGAGLTQTVRHWTGVGVAREDEGEADTDMGVSGEALALAQLTRVLGTKRRPSNASAAEERRLTQLFKGKKRTRQARANQGQGGGSGADHTTEVAHVSVQHHKAKGKGKGKGKAKGKGKGKGRR</sequence>